<keyword evidence="8 15" id="KW-0808">Transferase</keyword>
<comment type="subcellular location">
    <subcellularLocation>
        <location evidence="2">Cytoplasm</location>
    </subcellularLocation>
</comment>
<dbReference type="UniPathway" id="UPA00031">
    <property type="reaction ID" value="UER00006"/>
</dbReference>
<comment type="catalytic activity">
    <reaction evidence="1">
        <text>1-(5-phospho-beta-D-ribosyl)-ATP + diphosphate = 5-phospho-alpha-D-ribose 1-diphosphate + ATP</text>
        <dbReference type="Rhea" id="RHEA:18473"/>
        <dbReference type="ChEBI" id="CHEBI:30616"/>
        <dbReference type="ChEBI" id="CHEBI:33019"/>
        <dbReference type="ChEBI" id="CHEBI:58017"/>
        <dbReference type="ChEBI" id="CHEBI:73183"/>
        <dbReference type="EC" id="2.4.2.17"/>
    </reaction>
</comment>
<dbReference type="GO" id="GO:0003879">
    <property type="term" value="F:ATP phosphoribosyltransferase activity"/>
    <property type="evidence" value="ECO:0007669"/>
    <property type="project" value="UniProtKB-UniRule"/>
</dbReference>
<evidence type="ECO:0000259" key="14">
    <source>
        <dbReference type="Pfam" id="PF01634"/>
    </source>
</evidence>
<dbReference type="EMBL" id="KY682079">
    <property type="protein sequence ID" value="AVW82910.1"/>
    <property type="molecule type" value="Genomic_DNA"/>
</dbReference>
<protein>
    <recommendedName>
        <fullName evidence="4 13">ATP phosphoribosyltransferase</fullName>
        <ecNumber evidence="4 13">2.4.2.17</ecNumber>
    </recommendedName>
</protein>
<accession>A0A5S9A8J2</accession>
<dbReference type="InterPro" id="IPR001348">
    <property type="entry name" value="ATP_PRibTrfase_HisG"/>
</dbReference>
<organism evidence="15">
    <name type="scientific">Nocardia interforma ATCC 21072</name>
    <dbReference type="NCBI Taxonomy" id="1311815"/>
    <lineage>
        <taxon>Bacteria</taxon>
        <taxon>Bacillati</taxon>
        <taxon>Actinomycetota</taxon>
        <taxon>Actinomycetes</taxon>
        <taxon>Mycobacteriales</taxon>
        <taxon>Nocardiaceae</taxon>
        <taxon>Nocardia</taxon>
    </lineage>
</organism>
<name>A0A5S9A8J2_9NOCA</name>
<comment type="function">
    <text evidence="12">Catalyzes the condensation of ATP and 5-phosphoribose 1-diphosphate to form N'-(5'-phosphoribosyl)-ATP (PR-ATP). Has a crucial role in the pathway because the rate of histidine biosynthesis seems to be controlled primarily by regulation of HisG enzymatic activity.</text>
</comment>
<evidence type="ECO:0000256" key="13">
    <source>
        <dbReference type="NCBIfam" id="TIGR00070"/>
    </source>
</evidence>
<keyword evidence="11" id="KW-0368">Histidine biosynthesis</keyword>
<evidence type="ECO:0000256" key="11">
    <source>
        <dbReference type="ARBA" id="ARBA00023102"/>
    </source>
</evidence>
<evidence type="ECO:0000256" key="5">
    <source>
        <dbReference type="ARBA" id="ARBA00022490"/>
    </source>
</evidence>
<reference evidence="15" key="1">
    <citation type="journal article" date="2019" name="Appl. Environ. Microbiol.">
        <title>Comparative investigation into formycin A and pyrazofurin A biosynthesis reveals branch pathways for the construction of C-nucleoside scaffolds.</title>
        <authorList>
            <person name="Zhang M."/>
            <person name="Zhang P."/>
            <person name="Xu G."/>
            <person name="Zhou W."/>
            <person name="Gao Y."/>
            <person name="Gong R."/>
            <person name="Cai Y.S."/>
            <person name="Cong H."/>
            <person name="Deng Z."/>
            <person name="Price N.P.J."/>
            <person name="Mao X."/>
            <person name="Chen W."/>
        </authorList>
    </citation>
    <scope>NUCLEOTIDE SEQUENCE</scope>
    <source>
        <strain evidence="15">ATCC 21072</strain>
    </source>
</reference>
<keyword evidence="5" id="KW-0963">Cytoplasm</keyword>
<keyword evidence="7 15" id="KW-0328">Glycosyltransferase</keyword>
<evidence type="ECO:0000256" key="7">
    <source>
        <dbReference type="ARBA" id="ARBA00022676"/>
    </source>
</evidence>
<dbReference type="GO" id="GO:0005524">
    <property type="term" value="F:ATP binding"/>
    <property type="evidence" value="ECO:0007669"/>
    <property type="project" value="UniProtKB-KW"/>
</dbReference>
<dbReference type="SUPFAM" id="SSF53850">
    <property type="entry name" value="Periplasmic binding protein-like II"/>
    <property type="match status" value="1"/>
</dbReference>
<comment type="pathway">
    <text evidence="3">Amino-acid biosynthesis; L-histidine biosynthesis; L-histidine from 5-phospho-alpha-D-ribose 1-diphosphate: step 1/9.</text>
</comment>
<dbReference type="GO" id="GO:0005737">
    <property type="term" value="C:cytoplasm"/>
    <property type="evidence" value="ECO:0007669"/>
    <property type="project" value="UniProtKB-SubCell"/>
</dbReference>
<keyword evidence="10" id="KW-0067">ATP-binding</keyword>
<evidence type="ECO:0000256" key="12">
    <source>
        <dbReference type="ARBA" id="ARBA00024861"/>
    </source>
</evidence>
<dbReference type="AlphaFoldDB" id="A0A5S9A8J2"/>
<evidence type="ECO:0000256" key="4">
    <source>
        <dbReference type="ARBA" id="ARBA00011946"/>
    </source>
</evidence>
<dbReference type="EC" id="2.4.2.17" evidence="4 13"/>
<evidence type="ECO:0000256" key="1">
    <source>
        <dbReference type="ARBA" id="ARBA00000915"/>
    </source>
</evidence>
<evidence type="ECO:0000256" key="2">
    <source>
        <dbReference type="ARBA" id="ARBA00004496"/>
    </source>
</evidence>
<dbReference type="GO" id="GO:0000105">
    <property type="term" value="P:L-histidine biosynthetic process"/>
    <property type="evidence" value="ECO:0007669"/>
    <property type="project" value="UniProtKB-UniRule"/>
</dbReference>
<evidence type="ECO:0000256" key="3">
    <source>
        <dbReference type="ARBA" id="ARBA00004667"/>
    </source>
</evidence>
<dbReference type="PANTHER" id="PTHR21403">
    <property type="entry name" value="ATP PHOSPHORIBOSYLTRANSFERASE ATP-PRTASE"/>
    <property type="match status" value="1"/>
</dbReference>
<evidence type="ECO:0000256" key="10">
    <source>
        <dbReference type="ARBA" id="ARBA00022840"/>
    </source>
</evidence>
<dbReference type="Pfam" id="PF01634">
    <property type="entry name" value="HisG"/>
    <property type="match status" value="1"/>
</dbReference>
<dbReference type="InterPro" id="IPR013820">
    <property type="entry name" value="ATP_PRibTrfase_cat"/>
</dbReference>
<gene>
    <name evidence="15" type="primary">foc4</name>
</gene>
<keyword evidence="9" id="KW-0547">Nucleotide-binding</keyword>
<sequence>MATLALPTGSLHESTLSLFGAAGLTVRRSSSRALRAVIDFDGIDEVVFGKAREIPGFVADGTFDLGLAGTDWIEESGAKIEVVHEIAYSKTTTGTGWRVVLAVPFDHPATTPADLPAGVRVASEYPAISRRYFEEELGLDVRVVHSLGSTEAKVPGLADAVLEVVETGASLRHNNLRELATVRHCGVQLIAGERAWADPAVRAVAEQIATLLRAARAAQENVLLTVVIPVERWQAVRGGLAGRWWLLDGGQDVVAQVTCTRESVAETVIRLTEAGALQVVETPMSKLVVA</sequence>
<dbReference type="NCBIfam" id="TIGR00070">
    <property type="entry name" value="hisG"/>
    <property type="match status" value="1"/>
</dbReference>
<evidence type="ECO:0000313" key="15">
    <source>
        <dbReference type="EMBL" id="AVW82910.1"/>
    </source>
</evidence>
<dbReference type="Gene3D" id="3.40.190.10">
    <property type="entry name" value="Periplasmic binding protein-like II"/>
    <property type="match status" value="2"/>
</dbReference>
<evidence type="ECO:0000256" key="6">
    <source>
        <dbReference type="ARBA" id="ARBA00022605"/>
    </source>
</evidence>
<proteinExistence type="predicted"/>
<keyword evidence="6" id="KW-0028">Amino-acid biosynthesis</keyword>
<evidence type="ECO:0000256" key="8">
    <source>
        <dbReference type="ARBA" id="ARBA00022679"/>
    </source>
</evidence>
<dbReference type="PANTHER" id="PTHR21403:SF10">
    <property type="entry name" value="ATP PHOSPHORIBOSYLTRANSFERASE"/>
    <property type="match status" value="1"/>
</dbReference>
<evidence type="ECO:0000256" key="9">
    <source>
        <dbReference type="ARBA" id="ARBA00022741"/>
    </source>
</evidence>
<feature type="domain" description="ATP phosphoribosyltransferase catalytic" evidence="14">
    <location>
        <begin position="50"/>
        <end position="210"/>
    </location>
</feature>